<accession>A0A2A3E228</accession>
<feature type="region of interest" description="Disordered" evidence="1">
    <location>
        <begin position="1"/>
        <end position="27"/>
    </location>
</feature>
<protein>
    <submittedName>
        <fullName evidence="2">Uncharacterized protein</fullName>
    </submittedName>
</protein>
<sequence length="70" mass="7280">MEGGGEEDEKERRGKAEQGWGDEAADGMGSYEGEVIQLLSNLGATLLGGEPLVGGKLVLPALSLPTIEPR</sequence>
<reference evidence="2 3" key="1">
    <citation type="submission" date="2014-07" db="EMBL/GenBank/DDBJ databases">
        <title>Genomic and transcriptomic analysis on Apis cerana provide comprehensive insights into honey bee biology.</title>
        <authorList>
            <person name="Diao Q."/>
            <person name="Sun L."/>
            <person name="Zheng H."/>
            <person name="Zheng H."/>
            <person name="Xu S."/>
            <person name="Wang S."/>
            <person name="Zeng Z."/>
            <person name="Hu F."/>
            <person name="Su S."/>
            <person name="Wu J."/>
        </authorList>
    </citation>
    <scope>NUCLEOTIDE SEQUENCE [LARGE SCALE GENOMIC DNA]</scope>
    <source>
        <tissue evidence="2">Pupae without intestine</tissue>
    </source>
</reference>
<evidence type="ECO:0000256" key="1">
    <source>
        <dbReference type="SAM" id="MobiDB-lite"/>
    </source>
</evidence>
<dbReference type="Proteomes" id="UP000242457">
    <property type="component" value="Unassembled WGS sequence"/>
</dbReference>
<organism evidence="2 3">
    <name type="scientific">Apis cerana cerana</name>
    <name type="common">Oriental honeybee</name>
    <dbReference type="NCBI Taxonomy" id="94128"/>
    <lineage>
        <taxon>Eukaryota</taxon>
        <taxon>Metazoa</taxon>
        <taxon>Ecdysozoa</taxon>
        <taxon>Arthropoda</taxon>
        <taxon>Hexapoda</taxon>
        <taxon>Insecta</taxon>
        <taxon>Pterygota</taxon>
        <taxon>Neoptera</taxon>
        <taxon>Endopterygota</taxon>
        <taxon>Hymenoptera</taxon>
        <taxon>Apocrita</taxon>
        <taxon>Aculeata</taxon>
        <taxon>Apoidea</taxon>
        <taxon>Anthophila</taxon>
        <taxon>Apidae</taxon>
        <taxon>Apis</taxon>
    </lineage>
</organism>
<dbReference type="EMBL" id="KZ288438">
    <property type="protein sequence ID" value="PBC25747.1"/>
    <property type="molecule type" value="Genomic_DNA"/>
</dbReference>
<evidence type="ECO:0000313" key="3">
    <source>
        <dbReference type="Proteomes" id="UP000242457"/>
    </source>
</evidence>
<dbReference type="AlphaFoldDB" id="A0A2A3E228"/>
<evidence type="ECO:0000313" key="2">
    <source>
        <dbReference type="EMBL" id="PBC25747.1"/>
    </source>
</evidence>
<gene>
    <name evidence="2" type="ORF">APICC_01612</name>
</gene>
<proteinExistence type="predicted"/>
<keyword evidence="3" id="KW-1185">Reference proteome</keyword>
<name>A0A2A3E228_APICC</name>